<dbReference type="Proteomes" id="UP000195305">
    <property type="component" value="Unassembled WGS sequence"/>
</dbReference>
<dbReference type="GO" id="GO:0030435">
    <property type="term" value="P:sporulation resulting in formation of a cellular spore"/>
    <property type="evidence" value="ECO:0007669"/>
    <property type="project" value="InterPro"/>
</dbReference>
<dbReference type="Pfam" id="PF04026">
    <property type="entry name" value="SpoVG"/>
    <property type="match status" value="1"/>
</dbReference>
<dbReference type="RefSeq" id="WP_087358434.1">
    <property type="nucleotide sequence ID" value="NZ_NFLJ01000023.1"/>
</dbReference>
<evidence type="ECO:0000256" key="1">
    <source>
        <dbReference type="ARBA" id="ARBA00022618"/>
    </source>
</evidence>
<dbReference type="PANTHER" id="PTHR38429:SF1">
    <property type="entry name" value="SEPTATION PROTEIN SPOVG-RELATED"/>
    <property type="match status" value="1"/>
</dbReference>
<dbReference type="EMBL" id="NFLJ01000023">
    <property type="protein sequence ID" value="OUQ33890.1"/>
    <property type="molecule type" value="Genomic_DNA"/>
</dbReference>
<dbReference type="PANTHER" id="PTHR38429">
    <property type="entry name" value="SEPTATION PROTEIN SPOVG-RELATED"/>
    <property type="match status" value="1"/>
</dbReference>
<accession>A0A1Y4SWW3</accession>
<proteinExistence type="predicted"/>
<dbReference type="InterPro" id="IPR036751">
    <property type="entry name" value="SpoVG_sf"/>
</dbReference>
<sequence length="116" mass="13416">MITNVRIKKLNNETRLKFIASIVFDHVFAVHDIKVIEDEEKAFIAMPSKKIKDDQWADICHPICQECRAVLENIILSCAKMTDESHLDIADFVSKYENVPLLEQLPDDFEIVNEVK</sequence>
<evidence type="ECO:0008006" key="6">
    <source>
        <dbReference type="Google" id="ProtNLM"/>
    </source>
</evidence>
<evidence type="ECO:0000313" key="4">
    <source>
        <dbReference type="EMBL" id="OUQ33890.1"/>
    </source>
</evidence>
<keyword evidence="2" id="KW-0717">Septation</keyword>
<gene>
    <name evidence="4" type="ORF">B5E75_08710</name>
</gene>
<evidence type="ECO:0000256" key="3">
    <source>
        <dbReference type="ARBA" id="ARBA00023306"/>
    </source>
</evidence>
<dbReference type="Gene3D" id="3.30.1120.40">
    <property type="entry name" value="Stage V sporulation protein G"/>
    <property type="match status" value="1"/>
</dbReference>
<dbReference type="SUPFAM" id="SSF160537">
    <property type="entry name" value="SpoVG-like"/>
    <property type="match status" value="1"/>
</dbReference>
<keyword evidence="1" id="KW-0132">Cell division</keyword>
<keyword evidence="3" id="KW-0131">Cell cycle</keyword>
<name>A0A1Y4SWW3_9FIRM</name>
<dbReference type="GO" id="GO:0000917">
    <property type="term" value="P:division septum assembly"/>
    <property type="evidence" value="ECO:0007669"/>
    <property type="project" value="UniProtKB-KW"/>
</dbReference>
<dbReference type="OrthoDB" id="9796286at2"/>
<organism evidence="4 5">
    <name type="scientific">Massilimicrobiota timonensis</name>
    <dbReference type="NCBI Taxonomy" id="1776392"/>
    <lineage>
        <taxon>Bacteria</taxon>
        <taxon>Bacillati</taxon>
        <taxon>Bacillota</taxon>
        <taxon>Erysipelotrichia</taxon>
        <taxon>Erysipelotrichales</taxon>
        <taxon>Erysipelotrichaceae</taxon>
        <taxon>Massilimicrobiota</taxon>
    </lineage>
</organism>
<evidence type="ECO:0000256" key="2">
    <source>
        <dbReference type="ARBA" id="ARBA00023210"/>
    </source>
</evidence>
<dbReference type="AlphaFoldDB" id="A0A1Y4SWW3"/>
<dbReference type="InterPro" id="IPR007170">
    <property type="entry name" value="SpoVG"/>
</dbReference>
<evidence type="ECO:0000313" key="5">
    <source>
        <dbReference type="Proteomes" id="UP000195305"/>
    </source>
</evidence>
<protein>
    <recommendedName>
        <fullName evidence="6">Septation protein SpoVG</fullName>
    </recommendedName>
</protein>
<reference evidence="4 5" key="1">
    <citation type="journal article" date="2018" name="BMC Genomics">
        <title>Whole genome sequencing and function prediction of 133 gut anaerobes isolated from chicken caecum in pure cultures.</title>
        <authorList>
            <person name="Medvecky M."/>
            <person name="Cejkova D."/>
            <person name="Polansky O."/>
            <person name="Karasova D."/>
            <person name="Kubasova T."/>
            <person name="Cizek A."/>
            <person name="Rychlik I."/>
        </authorList>
    </citation>
    <scope>NUCLEOTIDE SEQUENCE [LARGE SCALE GENOMIC DNA]</scope>
    <source>
        <strain evidence="4 5">An13</strain>
    </source>
</reference>
<comment type="caution">
    <text evidence="4">The sequence shown here is derived from an EMBL/GenBank/DDBJ whole genome shotgun (WGS) entry which is preliminary data.</text>
</comment>
<keyword evidence="5" id="KW-1185">Reference proteome</keyword>